<keyword evidence="1" id="KW-0812">Transmembrane</keyword>
<keyword evidence="1" id="KW-0472">Membrane</keyword>
<feature type="transmembrane region" description="Helical" evidence="1">
    <location>
        <begin position="102"/>
        <end position="126"/>
    </location>
</feature>
<feature type="transmembrane region" description="Helical" evidence="1">
    <location>
        <begin position="12"/>
        <end position="33"/>
    </location>
</feature>
<reference evidence="2 3" key="1">
    <citation type="submission" date="2024-07" db="EMBL/GenBank/DDBJ databases">
        <authorList>
            <person name="Akdeniz Z."/>
        </authorList>
    </citation>
    <scope>NUCLEOTIDE SEQUENCE [LARGE SCALE GENOMIC DNA]</scope>
</reference>
<accession>A0ABP1HDG2</accession>
<proteinExistence type="predicted"/>
<evidence type="ECO:0000256" key="1">
    <source>
        <dbReference type="SAM" id="Phobius"/>
    </source>
</evidence>
<evidence type="ECO:0000313" key="3">
    <source>
        <dbReference type="Proteomes" id="UP001642409"/>
    </source>
</evidence>
<name>A0ABP1HDG2_9EUKA</name>
<dbReference type="EMBL" id="CAXDID020000028">
    <property type="protein sequence ID" value="CAL5991823.1"/>
    <property type="molecule type" value="Genomic_DNA"/>
</dbReference>
<gene>
    <name evidence="2" type="ORF">HINF_LOCUS12278</name>
</gene>
<keyword evidence="3" id="KW-1185">Reference proteome</keyword>
<comment type="caution">
    <text evidence="2">The sequence shown here is derived from an EMBL/GenBank/DDBJ whole genome shotgun (WGS) entry which is preliminary data.</text>
</comment>
<organism evidence="2 3">
    <name type="scientific">Hexamita inflata</name>
    <dbReference type="NCBI Taxonomy" id="28002"/>
    <lineage>
        <taxon>Eukaryota</taxon>
        <taxon>Metamonada</taxon>
        <taxon>Diplomonadida</taxon>
        <taxon>Hexamitidae</taxon>
        <taxon>Hexamitinae</taxon>
        <taxon>Hexamita</taxon>
    </lineage>
</organism>
<sequence length="195" mass="22747">MISRNACTFVELLIMFSLMLIAGIIFMVIPFMYEDISYYIKNEELRYSITYIKVPIYLGVGIALTIIGAFGILIIATVIYLQKKTTESYDFQELSFNMKYKLVFQELLFMFLFSLVAGIILCFIKFKYELRFYNLESEHNLSYDTLNRKIMTHLDIGIFLALLGFFGILITSNQLSHDYIEIKPRSPSICLYNSE</sequence>
<evidence type="ECO:0000313" key="2">
    <source>
        <dbReference type="EMBL" id="CAL5991823.1"/>
    </source>
</evidence>
<feature type="transmembrane region" description="Helical" evidence="1">
    <location>
        <begin position="56"/>
        <end position="81"/>
    </location>
</feature>
<dbReference type="Proteomes" id="UP001642409">
    <property type="component" value="Unassembled WGS sequence"/>
</dbReference>
<feature type="transmembrane region" description="Helical" evidence="1">
    <location>
        <begin position="150"/>
        <end position="170"/>
    </location>
</feature>
<keyword evidence="1" id="KW-1133">Transmembrane helix</keyword>
<protein>
    <submittedName>
        <fullName evidence="2">Hypothetical_protein</fullName>
    </submittedName>
</protein>